<protein>
    <recommendedName>
        <fullName evidence="1">HEAT repeat-containing protein 1</fullName>
    </recommendedName>
</protein>
<dbReference type="GO" id="GO:0000462">
    <property type="term" value="P:maturation of SSU-rRNA from tricistronic rRNA transcript (SSU-rRNA, 5.8S rRNA, LSU-rRNA)"/>
    <property type="evidence" value="ECO:0007669"/>
    <property type="project" value="TreeGrafter"/>
</dbReference>
<dbReference type="InterPro" id="IPR040191">
    <property type="entry name" value="UTP10"/>
</dbReference>
<gene>
    <name evidence="3" type="ORF">TBIB3V08_LOCUS4211</name>
</gene>
<dbReference type="EMBL" id="OD565428">
    <property type="protein sequence ID" value="CAD7441759.1"/>
    <property type="molecule type" value="Genomic_DNA"/>
</dbReference>
<dbReference type="InterPro" id="IPR022125">
    <property type="entry name" value="U3snoRNP10_N"/>
</dbReference>
<name>A0A7R9I005_9NEOP</name>
<feature type="domain" description="U3 small nucleolar RNA-associated protein 10 N-terminal" evidence="2">
    <location>
        <begin position="282"/>
        <end position="396"/>
    </location>
</feature>
<proteinExistence type="inferred from homology"/>
<organism evidence="3">
    <name type="scientific">Timema bartmani</name>
    <dbReference type="NCBI Taxonomy" id="61472"/>
    <lineage>
        <taxon>Eukaryota</taxon>
        <taxon>Metazoa</taxon>
        <taxon>Ecdysozoa</taxon>
        <taxon>Arthropoda</taxon>
        <taxon>Hexapoda</taxon>
        <taxon>Insecta</taxon>
        <taxon>Pterygota</taxon>
        <taxon>Neoptera</taxon>
        <taxon>Polyneoptera</taxon>
        <taxon>Phasmatodea</taxon>
        <taxon>Timematodea</taxon>
        <taxon>Timematoidea</taxon>
        <taxon>Timematidae</taxon>
        <taxon>Timema</taxon>
    </lineage>
</organism>
<comment type="function">
    <text evidence="1">Involved in nucleolar processing of pre-18S ribosomal RNA.</text>
</comment>
<dbReference type="GO" id="GO:0030515">
    <property type="term" value="F:snoRNA binding"/>
    <property type="evidence" value="ECO:0007669"/>
    <property type="project" value="TreeGrafter"/>
</dbReference>
<dbReference type="GO" id="GO:0034455">
    <property type="term" value="C:t-UTP complex"/>
    <property type="evidence" value="ECO:0007669"/>
    <property type="project" value="TreeGrafter"/>
</dbReference>
<keyword evidence="1" id="KW-0687">Ribonucleoprotein</keyword>
<comment type="similarity">
    <text evidence="1">Belongs to the HEATR1/UTP10 family.</text>
</comment>
<evidence type="ECO:0000259" key="2">
    <source>
        <dbReference type="Pfam" id="PF12397"/>
    </source>
</evidence>
<dbReference type="GO" id="GO:0032040">
    <property type="term" value="C:small-subunit processome"/>
    <property type="evidence" value="ECO:0007669"/>
    <property type="project" value="TreeGrafter"/>
</dbReference>
<evidence type="ECO:0000313" key="3">
    <source>
        <dbReference type="EMBL" id="CAD7441759.1"/>
    </source>
</evidence>
<comment type="subcellular location">
    <subcellularLocation>
        <location evidence="1">Nucleus</location>
        <location evidence="1">Nucleolus</location>
    </subcellularLocation>
</comment>
<keyword evidence="1" id="KW-0690">Ribosome biogenesis</keyword>
<dbReference type="Pfam" id="PF12397">
    <property type="entry name" value="U3snoRNP10"/>
    <property type="match status" value="1"/>
</dbReference>
<keyword evidence="1" id="KW-0539">Nucleus</keyword>
<keyword evidence="1" id="KW-0698">rRNA processing</keyword>
<dbReference type="PANTHER" id="PTHR13457:SF1">
    <property type="entry name" value="HEAT REPEAT-CONTAINING PROTEIN 1"/>
    <property type="match status" value="1"/>
</dbReference>
<accession>A0A7R9I005</accession>
<sequence>MGTSLADQLRKLSVPQTSAFSQEKKRASLLFDPKEAAGIDRGTIYEIGLKGFEELKKFNSKFDKFATTLFDLSSQSLERSVESEKANKKLNKHIRSFILLLSPYFLLKPAHQALEWLINRRSNTSSVARVTVAIRCEYGVSLITDISITDTFEIESLGVVVIIWYRFHIHLYNRDDLLLLIFPYHDTRMFVRVLQLLDVKSKSSPWHWLRPLQKPGVPLSKTALLNHCAVDPSFLKFVCDGALAAVKEHSGDAHCLTTALGFFCTTIVGALEHTSATTELQLVHILKPLLKGLPSPVLDFAAASFMITAQLADKAQLSENVLHQIIVNLTKNPQASLDLEKVLLLVLLYQSQSSTLTSFPHKALLRLASVPKFPTTLGELSASGGHVTPLLVPLLAETLRSIQSQIDDTGLRKLAINLVSQVGLEEDSVEEIIRMAVENFDINGLLGEQPDPVEQVSNNSKEIIEWYTMFMRSLERKYPTQYDKSQKFLIKIADPKE</sequence>
<dbReference type="PANTHER" id="PTHR13457">
    <property type="entry name" value="BAP28"/>
    <property type="match status" value="1"/>
</dbReference>
<reference evidence="3" key="1">
    <citation type="submission" date="2020-11" db="EMBL/GenBank/DDBJ databases">
        <authorList>
            <person name="Tran Van P."/>
        </authorList>
    </citation>
    <scope>NUCLEOTIDE SEQUENCE</scope>
</reference>
<evidence type="ECO:0000256" key="1">
    <source>
        <dbReference type="RuleBase" id="RU367065"/>
    </source>
</evidence>
<dbReference type="GO" id="GO:0045943">
    <property type="term" value="P:positive regulation of transcription by RNA polymerase I"/>
    <property type="evidence" value="ECO:0007669"/>
    <property type="project" value="TreeGrafter"/>
</dbReference>
<dbReference type="AlphaFoldDB" id="A0A7R9I005"/>
<dbReference type="GO" id="GO:0030686">
    <property type="term" value="C:90S preribosome"/>
    <property type="evidence" value="ECO:0007669"/>
    <property type="project" value="TreeGrafter"/>
</dbReference>